<comment type="pathway">
    <text evidence="1 9">Cofactor biosynthesis; riboflavin biosynthesis; 5-amino-6-(D-ribitylamino)uracil from GTP: step 1/4.</text>
</comment>
<dbReference type="Pfam" id="PF00925">
    <property type="entry name" value="GTP_cyclohydro2"/>
    <property type="match status" value="1"/>
</dbReference>
<keyword evidence="6 9" id="KW-0862">Zinc</keyword>
<evidence type="ECO:0000313" key="12">
    <source>
        <dbReference type="Proteomes" id="UP000683428"/>
    </source>
</evidence>
<comment type="catalytic activity">
    <reaction evidence="8 9">
        <text>GTP + 4 H2O = 2,5-diamino-6-hydroxy-4-(5-phosphoribosylamino)-pyrimidine + formate + 2 phosphate + 3 H(+)</text>
        <dbReference type="Rhea" id="RHEA:23704"/>
        <dbReference type="ChEBI" id="CHEBI:15377"/>
        <dbReference type="ChEBI" id="CHEBI:15378"/>
        <dbReference type="ChEBI" id="CHEBI:15740"/>
        <dbReference type="ChEBI" id="CHEBI:37565"/>
        <dbReference type="ChEBI" id="CHEBI:43474"/>
        <dbReference type="ChEBI" id="CHEBI:58614"/>
        <dbReference type="EC" id="3.5.4.25"/>
    </reaction>
</comment>
<evidence type="ECO:0000256" key="9">
    <source>
        <dbReference type="HAMAP-Rule" id="MF_00179"/>
    </source>
</evidence>
<dbReference type="PANTHER" id="PTHR21327:SF18">
    <property type="entry name" value="3,4-DIHYDROXY-2-BUTANONE 4-PHOSPHATE SYNTHASE"/>
    <property type="match status" value="1"/>
</dbReference>
<name>A0A975SQ82_9RHOO</name>
<dbReference type="Proteomes" id="UP000683428">
    <property type="component" value="Chromosome"/>
</dbReference>
<feature type="binding site" evidence="9">
    <location>
        <position position="85"/>
    </location>
    <ligand>
        <name>GTP</name>
        <dbReference type="ChEBI" id="CHEBI:37565"/>
    </ligand>
</feature>
<evidence type="ECO:0000256" key="1">
    <source>
        <dbReference type="ARBA" id="ARBA00004853"/>
    </source>
</evidence>
<keyword evidence="5 9" id="KW-0378">Hydrolase</keyword>
<comment type="function">
    <text evidence="9">Catalyzes the conversion of GTP to 2,5-diamino-6-ribosylamino-4(3H)-pyrimidinone 5'-phosphate (DARP), formate and pyrophosphate.</text>
</comment>
<dbReference type="GO" id="GO:0005525">
    <property type="term" value="F:GTP binding"/>
    <property type="evidence" value="ECO:0007669"/>
    <property type="project" value="UniProtKB-KW"/>
</dbReference>
<dbReference type="EC" id="3.5.4.25" evidence="9"/>
<evidence type="ECO:0000256" key="2">
    <source>
        <dbReference type="ARBA" id="ARBA00022619"/>
    </source>
</evidence>
<gene>
    <name evidence="9 11" type="primary">ribA</name>
    <name evidence="11" type="ORF">Azoinq_07635</name>
</gene>
<evidence type="ECO:0000256" key="3">
    <source>
        <dbReference type="ARBA" id="ARBA00022723"/>
    </source>
</evidence>
<comment type="similarity">
    <text evidence="9">Belongs to the GTP cyclohydrolase II family.</text>
</comment>
<proteinExistence type="inferred from homology"/>
<dbReference type="RefSeq" id="WP_216132126.1">
    <property type="nucleotide sequence ID" value="NZ_CP064782.1"/>
</dbReference>
<dbReference type="NCBIfam" id="TIGR00505">
    <property type="entry name" value="ribA"/>
    <property type="match status" value="1"/>
</dbReference>
<dbReference type="KEGG" id="aiq:Azoinq_07635"/>
<evidence type="ECO:0000313" key="11">
    <source>
        <dbReference type="EMBL" id="QWT50497.1"/>
    </source>
</evidence>
<keyword evidence="4 9" id="KW-0547">Nucleotide-binding</keyword>
<dbReference type="InterPro" id="IPR000926">
    <property type="entry name" value="RibA"/>
</dbReference>
<keyword evidence="12" id="KW-1185">Reference proteome</keyword>
<dbReference type="GO" id="GO:0005829">
    <property type="term" value="C:cytosol"/>
    <property type="evidence" value="ECO:0007669"/>
    <property type="project" value="TreeGrafter"/>
</dbReference>
<sequence>MAASSRATNCPVEEVAVCNLPTPWATFRLHGFRELKTGREHLALTLGEVACSEGGDGGTAPLARMHSECLTGDGLFSRRCDCGPQLEAALERIAQAGRGVLLYLRQEGRGIGLLEKIRAYALQDQGLDTVEANQALGLPVDARDYGVAAAMFHSLGVYQVRLMTNNPGKVAALEHAGVKVTERMPHRVGENPENRRYLATKAARLGHLLAPKA</sequence>
<dbReference type="GO" id="GO:0003935">
    <property type="term" value="F:GTP cyclohydrolase II activity"/>
    <property type="evidence" value="ECO:0007669"/>
    <property type="project" value="UniProtKB-UniRule"/>
</dbReference>
<dbReference type="GO" id="GO:0008270">
    <property type="term" value="F:zinc ion binding"/>
    <property type="evidence" value="ECO:0007669"/>
    <property type="project" value="UniProtKB-UniRule"/>
</dbReference>
<feature type="binding site" evidence="9">
    <location>
        <position position="129"/>
    </location>
    <ligand>
        <name>GTP</name>
        <dbReference type="ChEBI" id="CHEBI:37565"/>
    </ligand>
</feature>
<evidence type="ECO:0000256" key="8">
    <source>
        <dbReference type="ARBA" id="ARBA00049295"/>
    </source>
</evidence>
<comment type="cofactor">
    <cofactor evidence="9">
        <name>Zn(2+)</name>
        <dbReference type="ChEBI" id="CHEBI:29105"/>
    </cofactor>
    <text evidence="9">Binds 1 zinc ion per subunit.</text>
</comment>
<evidence type="ECO:0000259" key="10">
    <source>
        <dbReference type="Pfam" id="PF00925"/>
    </source>
</evidence>
<dbReference type="PANTHER" id="PTHR21327">
    <property type="entry name" value="GTP CYCLOHYDROLASE II-RELATED"/>
    <property type="match status" value="1"/>
</dbReference>
<feature type="active site" description="Nucleophile" evidence="9">
    <location>
        <position position="143"/>
    </location>
</feature>
<dbReference type="NCBIfam" id="NF001591">
    <property type="entry name" value="PRK00393.1"/>
    <property type="match status" value="1"/>
</dbReference>
<dbReference type="HAMAP" id="MF_00179">
    <property type="entry name" value="RibA"/>
    <property type="match status" value="1"/>
</dbReference>
<feature type="active site" description="Proton acceptor" evidence="9">
    <location>
        <position position="141"/>
    </location>
</feature>
<feature type="binding site" evidence="9">
    <location>
        <position position="69"/>
    </location>
    <ligand>
        <name>Zn(2+)</name>
        <dbReference type="ChEBI" id="CHEBI:29105"/>
        <note>catalytic</note>
    </ligand>
</feature>
<evidence type="ECO:0000256" key="7">
    <source>
        <dbReference type="ARBA" id="ARBA00023134"/>
    </source>
</evidence>
<dbReference type="EMBL" id="CP064782">
    <property type="protein sequence ID" value="QWT50497.1"/>
    <property type="molecule type" value="Genomic_DNA"/>
</dbReference>
<feature type="binding site" evidence="9">
    <location>
        <position position="164"/>
    </location>
    <ligand>
        <name>GTP</name>
        <dbReference type="ChEBI" id="CHEBI:37565"/>
    </ligand>
</feature>
<dbReference type="AlphaFoldDB" id="A0A975SQ82"/>
<accession>A0A975SQ82</accession>
<feature type="binding site" evidence="9">
    <location>
        <position position="80"/>
    </location>
    <ligand>
        <name>Zn(2+)</name>
        <dbReference type="ChEBI" id="CHEBI:29105"/>
        <note>catalytic</note>
    </ligand>
</feature>
<dbReference type="FunFam" id="3.40.50.10990:FF:000002">
    <property type="entry name" value="GTP cyclohydrolase-2"/>
    <property type="match status" value="1"/>
</dbReference>
<evidence type="ECO:0000256" key="4">
    <source>
        <dbReference type="ARBA" id="ARBA00022741"/>
    </source>
</evidence>
<keyword evidence="7 9" id="KW-0342">GTP-binding</keyword>
<feature type="domain" description="GTP cyclohydrolase II" evidence="10">
    <location>
        <begin position="15"/>
        <end position="185"/>
    </location>
</feature>
<keyword evidence="3 9" id="KW-0479">Metal-binding</keyword>
<organism evidence="11 12">
    <name type="scientific">Azospira inquinata</name>
    <dbReference type="NCBI Taxonomy" id="2785627"/>
    <lineage>
        <taxon>Bacteria</taxon>
        <taxon>Pseudomonadati</taxon>
        <taxon>Pseudomonadota</taxon>
        <taxon>Betaproteobacteria</taxon>
        <taxon>Rhodocyclales</taxon>
        <taxon>Rhodocyclaceae</taxon>
        <taxon>Azospira</taxon>
    </lineage>
</organism>
<protein>
    <recommendedName>
        <fullName evidence="9">GTP cyclohydrolase-2</fullName>
        <ecNumber evidence="9">3.5.4.25</ecNumber>
    </recommendedName>
    <alternativeName>
        <fullName evidence="9">GTP cyclohydrolase II</fullName>
    </alternativeName>
</protein>
<dbReference type="InterPro" id="IPR032677">
    <property type="entry name" value="GTP_cyclohydro_II"/>
</dbReference>
<feature type="binding site" evidence="9">
    <location>
        <position position="169"/>
    </location>
    <ligand>
        <name>GTP</name>
        <dbReference type="ChEBI" id="CHEBI:37565"/>
    </ligand>
</feature>
<feature type="binding site" evidence="9">
    <location>
        <begin position="64"/>
        <end position="68"/>
    </location>
    <ligand>
        <name>GTP</name>
        <dbReference type="ChEBI" id="CHEBI:37565"/>
    </ligand>
</feature>
<dbReference type="GO" id="GO:0008686">
    <property type="term" value="F:3,4-dihydroxy-2-butanone-4-phosphate synthase activity"/>
    <property type="evidence" value="ECO:0007669"/>
    <property type="project" value="TreeGrafter"/>
</dbReference>
<dbReference type="GO" id="GO:0009231">
    <property type="term" value="P:riboflavin biosynthetic process"/>
    <property type="evidence" value="ECO:0007669"/>
    <property type="project" value="UniProtKB-UniRule"/>
</dbReference>
<feature type="binding site" evidence="9">
    <location>
        <begin position="107"/>
        <end position="109"/>
    </location>
    <ligand>
        <name>GTP</name>
        <dbReference type="ChEBI" id="CHEBI:37565"/>
    </ligand>
</feature>
<evidence type="ECO:0000256" key="5">
    <source>
        <dbReference type="ARBA" id="ARBA00022801"/>
    </source>
</evidence>
<feature type="binding site" evidence="9">
    <location>
        <position position="82"/>
    </location>
    <ligand>
        <name>Zn(2+)</name>
        <dbReference type="ChEBI" id="CHEBI:29105"/>
        <note>catalytic</note>
    </ligand>
</feature>
<evidence type="ECO:0000256" key="6">
    <source>
        <dbReference type="ARBA" id="ARBA00022833"/>
    </source>
</evidence>
<dbReference type="CDD" id="cd00641">
    <property type="entry name" value="GTP_cyclohydro2"/>
    <property type="match status" value="1"/>
</dbReference>
<keyword evidence="2 9" id="KW-0686">Riboflavin biosynthesis</keyword>
<reference evidence="11" key="1">
    <citation type="submission" date="2020-11" db="EMBL/GenBank/DDBJ databases">
        <title>Azospira inquinata sp. nov.</title>
        <authorList>
            <person name="Moe W.M."/>
            <person name="Mikes M.C."/>
        </authorList>
    </citation>
    <scope>NUCLEOTIDE SEQUENCE</scope>
    <source>
        <strain evidence="11">Azo-3</strain>
    </source>
</reference>